<dbReference type="GO" id="GO:0006446">
    <property type="term" value="P:regulation of translational initiation"/>
    <property type="evidence" value="ECO:0007669"/>
    <property type="project" value="TreeGrafter"/>
</dbReference>
<dbReference type="PANTHER" id="PTHR16301:SF20">
    <property type="entry name" value="IMPACT FAMILY MEMBER YIGZ"/>
    <property type="match status" value="1"/>
</dbReference>
<dbReference type="InterPro" id="IPR035647">
    <property type="entry name" value="EFG_III/V"/>
</dbReference>
<keyword evidence="4" id="KW-1185">Reference proteome</keyword>
<dbReference type="AlphaFoldDB" id="A0P6L4"/>
<dbReference type="SUPFAM" id="SSF54980">
    <property type="entry name" value="EF-G C-terminal domain-like"/>
    <property type="match status" value="1"/>
</dbReference>
<evidence type="ECO:0000256" key="1">
    <source>
        <dbReference type="ARBA" id="ARBA00007665"/>
    </source>
</evidence>
<evidence type="ECO:0000313" key="3">
    <source>
        <dbReference type="EMBL" id="EAV47174.1"/>
    </source>
</evidence>
<protein>
    <submittedName>
        <fullName evidence="3">Thymidylate synthase</fullName>
    </submittedName>
</protein>
<dbReference type="InterPro" id="IPR020568">
    <property type="entry name" value="Ribosomal_Su5_D2-typ_SF"/>
</dbReference>
<dbReference type="Gene3D" id="3.30.70.240">
    <property type="match status" value="1"/>
</dbReference>
<dbReference type="GO" id="GO:0005737">
    <property type="term" value="C:cytoplasm"/>
    <property type="evidence" value="ECO:0007669"/>
    <property type="project" value="TreeGrafter"/>
</dbReference>
<name>A0P6L4_9PROT</name>
<dbReference type="InterPro" id="IPR001498">
    <property type="entry name" value="Impact_N"/>
</dbReference>
<dbReference type="GO" id="GO:0032561">
    <property type="term" value="F:guanyl ribonucleotide binding"/>
    <property type="evidence" value="ECO:0007669"/>
    <property type="project" value="UniProtKB-ARBA"/>
</dbReference>
<evidence type="ECO:0000313" key="4">
    <source>
        <dbReference type="Proteomes" id="UP000054262"/>
    </source>
</evidence>
<accession>A0P6L4</accession>
<comment type="similarity">
    <text evidence="1">Belongs to the IMPACT family.</text>
</comment>
<comment type="caution">
    <text evidence="3">The sequence shown here is derived from an EMBL/GenBank/DDBJ whole genome shotgun (WGS) entry which is preliminary data.</text>
</comment>
<sequence>MDVIDQASQSEELVVNKSKFIGYTLVAQSRSGFLTQVHNIQKKNPGCNHIAFAYQIKTQSGVDSYFNDAGEPSGTAGKPLLNILEMKHITNSGLAVVRFYGGINLGTGGLARAYSKAGMMALSKTKLTPFVSLFYYNLTIKYNMLEIITNVIQKNDGIILDKDFGENVMLLIQLTKEGADEIVMHYPSVSINEREQPS</sequence>
<dbReference type="InterPro" id="IPR023582">
    <property type="entry name" value="Impact"/>
</dbReference>
<gene>
    <name evidence="3" type="ORF">MB2181_03835</name>
</gene>
<feature type="domain" description="Impact N-terminal" evidence="2">
    <location>
        <begin position="17"/>
        <end position="121"/>
    </location>
</feature>
<dbReference type="Gene3D" id="3.30.230.30">
    <property type="entry name" value="Impact, N-terminal domain"/>
    <property type="match status" value="1"/>
</dbReference>
<evidence type="ECO:0000259" key="2">
    <source>
        <dbReference type="Pfam" id="PF01205"/>
    </source>
</evidence>
<dbReference type="PANTHER" id="PTHR16301">
    <property type="entry name" value="IMPACT-RELATED"/>
    <property type="match status" value="1"/>
</dbReference>
<dbReference type="SUPFAM" id="SSF54211">
    <property type="entry name" value="Ribosomal protein S5 domain 2-like"/>
    <property type="match status" value="1"/>
</dbReference>
<dbReference type="EMBL" id="AAUX01000001">
    <property type="protein sequence ID" value="EAV47174.1"/>
    <property type="molecule type" value="Genomic_DNA"/>
</dbReference>
<dbReference type="Proteomes" id="UP000054262">
    <property type="component" value="Unassembled WGS sequence"/>
</dbReference>
<dbReference type="Pfam" id="PF01205">
    <property type="entry name" value="Impact_N"/>
    <property type="match status" value="1"/>
</dbReference>
<reference evidence="3 4" key="1">
    <citation type="submission" date="2006-11" db="EMBL/GenBank/DDBJ databases">
        <authorList>
            <person name="Giovannoni S."/>
            <person name="Vergin K."/>
            <person name="Ferriera S."/>
            <person name="Johnson J."/>
            <person name="Kravitz S."/>
            <person name="Beeson K."/>
            <person name="Sutton G."/>
            <person name="Rogers Y.-H."/>
            <person name="Friedman R."/>
            <person name="Frazier M."/>
            <person name="Venter J.C."/>
        </authorList>
    </citation>
    <scope>NUCLEOTIDE SEQUENCE [LARGE SCALE GENOMIC DNA]</scope>
    <source>
        <strain evidence="3 4">HTCC2181</strain>
    </source>
</reference>
<organism evidence="3 4">
    <name type="scientific">Methylophilales bacterium HTCC2181</name>
    <dbReference type="NCBI Taxonomy" id="383631"/>
    <lineage>
        <taxon>Bacteria</taxon>
        <taxon>Pseudomonadati</taxon>
        <taxon>Pseudomonadota</taxon>
        <taxon>Betaproteobacteria</taxon>
        <taxon>Nitrosomonadales</taxon>
        <taxon>OM43 clade</taxon>
    </lineage>
</organism>
<proteinExistence type="inferred from homology"/>
<dbReference type="InterPro" id="IPR036956">
    <property type="entry name" value="Impact_N_sf"/>
</dbReference>
<dbReference type="OrthoDB" id="9813771at2"/>
<dbReference type="GO" id="GO:0017111">
    <property type="term" value="F:ribonucleoside triphosphate phosphatase activity"/>
    <property type="evidence" value="ECO:0007669"/>
    <property type="project" value="UniProtKB-ARBA"/>
</dbReference>